<reference evidence="1" key="1">
    <citation type="submission" date="2021-06" db="EMBL/GenBank/DDBJ databases">
        <authorList>
            <person name="Kallberg Y."/>
            <person name="Tangrot J."/>
            <person name="Rosling A."/>
        </authorList>
    </citation>
    <scope>NUCLEOTIDE SEQUENCE</scope>
    <source>
        <strain evidence="1">MT106</strain>
    </source>
</reference>
<dbReference type="AlphaFoldDB" id="A0A9N9BBX2"/>
<comment type="caution">
    <text evidence="1">The sequence shown here is derived from an EMBL/GenBank/DDBJ whole genome shotgun (WGS) entry which is preliminary data.</text>
</comment>
<evidence type="ECO:0000313" key="2">
    <source>
        <dbReference type="Proteomes" id="UP000789831"/>
    </source>
</evidence>
<dbReference type="Proteomes" id="UP000789831">
    <property type="component" value="Unassembled WGS sequence"/>
</dbReference>
<evidence type="ECO:0000313" key="1">
    <source>
        <dbReference type="EMBL" id="CAG8562673.1"/>
    </source>
</evidence>
<dbReference type="OrthoDB" id="2332634at2759"/>
<accession>A0A9N9BBX2</accession>
<dbReference type="Gene3D" id="3.80.10.10">
    <property type="entry name" value="Ribonuclease Inhibitor"/>
    <property type="match status" value="2"/>
</dbReference>
<gene>
    <name evidence="1" type="ORF">AGERDE_LOCUS7230</name>
</gene>
<keyword evidence="2" id="KW-1185">Reference proteome</keyword>
<protein>
    <submittedName>
        <fullName evidence="1">2951_t:CDS:1</fullName>
    </submittedName>
</protein>
<organism evidence="1 2">
    <name type="scientific">Ambispora gerdemannii</name>
    <dbReference type="NCBI Taxonomy" id="144530"/>
    <lineage>
        <taxon>Eukaryota</taxon>
        <taxon>Fungi</taxon>
        <taxon>Fungi incertae sedis</taxon>
        <taxon>Mucoromycota</taxon>
        <taxon>Glomeromycotina</taxon>
        <taxon>Glomeromycetes</taxon>
        <taxon>Archaeosporales</taxon>
        <taxon>Ambisporaceae</taxon>
        <taxon>Ambispora</taxon>
    </lineage>
</organism>
<dbReference type="EMBL" id="CAJVPL010001280">
    <property type="protein sequence ID" value="CAG8562673.1"/>
    <property type="molecule type" value="Genomic_DNA"/>
</dbReference>
<proteinExistence type="predicted"/>
<sequence>MAQSLTPDCLSEIFGYLTDNKQALHSCILVNRIWCETSIPILWRQPFRLLYSHEATRNSTEETRQIKATKLLQIYFAYLTPEQINDLDEDQVVKYNIKTESGVESAEANASALTFQYITYLRCLDLVDIHAAVRDWIEYTRRQQIYYQDNVSEPESTNSPLISLLKYAVDAIIFLIHLLDCCRCSSNDSDVDMLSDAPSYDQMSIEYDEQKLSTKICELLIGRCNSVKRLSIDVTAFENRSLILGSSINEDGDVPRWFLSVPIYANAQSCFSQLTEFTCIIRSTSTDIFREMGKKTDLFRELAKISRYIQRIVVHLPTHRPQVSCLCSVCSQRLESEVEERTEEVKSLADLISKQNDLKEIDISCGIIGSKELMESIASRSISLKRLLFTNTKFYSWAPLEELRELVNIEELTFRSCHGLTEEIMKPLMDAPFARLKHLDMDNTSAPTNILESIIISCGASIQRLNLGSYIHPNPDASQRLIQSVTFHCTNLRQLNLYVYGSDMNSLATLFESLTQLESVVLAGAMAEINVDDLFSSLALIEMPQLKQFAIEAGWKFSWRSLETFLRNKKSLRVLEFKYTQCFNQRHLDAVVSTLGYTLKLLKISALASLDEDALNIARSFFDVVEIDEN</sequence>
<dbReference type="InterPro" id="IPR032675">
    <property type="entry name" value="LRR_dom_sf"/>
</dbReference>
<name>A0A9N9BBX2_9GLOM</name>
<dbReference type="SUPFAM" id="SSF52047">
    <property type="entry name" value="RNI-like"/>
    <property type="match status" value="1"/>
</dbReference>